<keyword evidence="2" id="KW-1185">Reference proteome</keyword>
<feature type="non-terminal residue" evidence="1">
    <location>
        <position position="189"/>
    </location>
</feature>
<name>A0AA36GF99_9BILA</name>
<proteinExistence type="predicted"/>
<sequence length="189" mass="21330">MPRYSKLACDEELYPQLTPHSREVLCHGPILVYYIPPFEGVRRINGHDLAAPPADDEDFLYDIQVNCGFNHRLFTTITDITIAIVNSKIPILVPPWVEVVVEGENCKIYHTHHCTVDVTGTMELTENSTAEQRPQVGILCLYAADVRRFGENIQVVLQDDVVAWVPHGGKVIVAHHSTELISYREQSDL</sequence>
<dbReference type="EMBL" id="CATQJA010002707">
    <property type="protein sequence ID" value="CAJ0586203.1"/>
    <property type="molecule type" value="Genomic_DNA"/>
</dbReference>
<evidence type="ECO:0000313" key="1">
    <source>
        <dbReference type="EMBL" id="CAJ0586203.1"/>
    </source>
</evidence>
<accession>A0AA36GF99</accession>
<reference evidence="1" key="1">
    <citation type="submission" date="2023-06" db="EMBL/GenBank/DDBJ databases">
        <authorList>
            <person name="Delattre M."/>
        </authorList>
    </citation>
    <scope>NUCLEOTIDE SEQUENCE</scope>
    <source>
        <strain evidence="1">AF72</strain>
    </source>
</reference>
<comment type="caution">
    <text evidence="1">The sequence shown here is derived from an EMBL/GenBank/DDBJ whole genome shotgun (WGS) entry which is preliminary data.</text>
</comment>
<gene>
    <name evidence="1" type="ORF">MSPICULIGERA_LOCUS24210</name>
</gene>
<evidence type="ECO:0000313" key="2">
    <source>
        <dbReference type="Proteomes" id="UP001177023"/>
    </source>
</evidence>
<organism evidence="1 2">
    <name type="scientific">Mesorhabditis spiculigera</name>
    <dbReference type="NCBI Taxonomy" id="96644"/>
    <lineage>
        <taxon>Eukaryota</taxon>
        <taxon>Metazoa</taxon>
        <taxon>Ecdysozoa</taxon>
        <taxon>Nematoda</taxon>
        <taxon>Chromadorea</taxon>
        <taxon>Rhabditida</taxon>
        <taxon>Rhabditina</taxon>
        <taxon>Rhabditomorpha</taxon>
        <taxon>Rhabditoidea</taxon>
        <taxon>Rhabditidae</taxon>
        <taxon>Mesorhabditinae</taxon>
        <taxon>Mesorhabditis</taxon>
    </lineage>
</organism>
<protein>
    <submittedName>
        <fullName evidence="1">Uncharacterized protein</fullName>
    </submittedName>
</protein>
<dbReference type="AlphaFoldDB" id="A0AA36GF99"/>
<dbReference type="Proteomes" id="UP001177023">
    <property type="component" value="Unassembled WGS sequence"/>
</dbReference>